<sequence length="131" mass="14173">MFLSSNNSNAQPSENWHDFQDRYGKGGSATRLLASVSGSNKSCFVERPNKTATTNSRRRSGLVKSLSGTSLFKMQPGAANPPRRSSSTNQLARSNSAKSLFLKGSAPELSANGRRRRPRKQRSSVTSLLAA</sequence>
<dbReference type="Proteomes" id="UP001153069">
    <property type="component" value="Unassembled WGS sequence"/>
</dbReference>
<proteinExistence type="predicted"/>
<feature type="compositionally biased region" description="Basic residues" evidence="1">
    <location>
        <begin position="113"/>
        <end position="122"/>
    </location>
</feature>
<evidence type="ECO:0000313" key="3">
    <source>
        <dbReference type="Proteomes" id="UP001153069"/>
    </source>
</evidence>
<dbReference type="AlphaFoldDB" id="A0A9N8ERA4"/>
<keyword evidence="3" id="KW-1185">Reference proteome</keyword>
<evidence type="ECO:0000256" key="1">
    <source>
        <dbReference type="SAM" id="MobiDB-lite"/>
    </source>
</evidence>
<gene>
    <name evidence="2" type="ORF">SEMRO_1467_G275110.1</name>
</gene>
<accession>A0A9N8ERA4</accession>
<feature type="region of interest" description="Disordered" evidence="1">
    <location>
        <begin position="38"/>
        <end position="131"/>
    </location>
</feature>
<name>A0A9N8ERA4_9STRA</name>
<comment type="caution">
    <text evidence="2">The sequence shown here is derived from an EMBL/GenBank/DDBJ whole genome shotgun (WGS) entry which is preliminary data.</text>
</comment>
<feature type="compositionally biased region" description="Basic and acidic residues" evidence="1">
    <location>
        <begin position="15"/>
        <end position="24"/>
    </location>
</feature>
<reference evidence="2" key="1">
    <citation type="submission" date="2020-06" db="EMBL/GenBank/DDBJ databases">
        <authorList>
            <consortium name="Plant Systems Biology data submission"/>
        </authorList>
    </citation>
    <scope>NUCLEOTIDE SEQUENCE</scope>
    <source>
        <strain evidence="2">D6</strain>
    </source>
</reference>
<evidence type="ECO:0000313" key="2">
    <source>
        <dbReference type="EMBL" id="CAB9523879.1"/>
    </source>
</evidence>
<organism evidence="2 3">
    <name type="scientific">Seminavis robusta</name>
    <dbReference type="NCBI Taxonomy" id="568900"/>
    <lineage>
        <taxon>Eukaryota</taxon>
        <taxon>Sar</taxon>
        <taxon>Stramenopiles</taxon>
        <taxon>Ochrophyta</taxon>
        <taxon>Bacillariophyta</taxon>
        <taxon>Bacillariophyceae</taxon>
        <taxon>Bacillariophycidae</taxon>
        <taxon>Naviculales</taxon>
        <taxon>Naviculaceae</taxon>
        <taxon>Seminavis</taxon>
    </lineage>
</organism>
<feature type="region of interest" description="Disordered" evidence="1">
    <location>
        <begin position="1"/>
        <end position="24"/>
    </location>
</feature>
<feature type="compositionally biased region" description="Polar residues" evidence="1">
    <location>
        <begin position="1"/>
        <end position="14"/>
    </location>
</feature>
<protein>
    <submittedName>
        <fullName evidence="2">Uncharacterized protein</fullName>
    </submittedName>
</protein>
<feature type="compositionally biased region" description="Polar residues" evidence="1">
    <location>
        <begin position="83"/>
        <end position="98"/>
    </location>
</feature>
<dbReference type="EMBL" id="CAICTM010001465">
    <property type="protein sequence ID" value="CAB9523879.1"/>
    <property type="molecule type" value="Genomic_DNA"/>
</dbReference>